<feature type="domain" description="DUF3696" evidence="1">
    <location>
        <begin position="400"/>
        <end position="443"/>
    </location>
</feature>
<evidence type="ECO:0000313" key="3">
    <source>
        <dbReference type="EMBL" id="ASF45401.1"/>
    </source>
</evidence>
<dbReference type="Pfam" id="PF12476">
    <property type="entry name" value="DUF3696"/>
    <property type="match status" value="1"/>
</dbReference>
<dbReference type="EMBL" id="CP022129">
    <property type="protein sequence ID" value="ASF45401.1"/>
    <property type="molecule type" value="Genomic_DNA"/>
</dbReference>
<reference evidence="3 4" key="1">
    <citation type="submission" date="2017-06" db="EMBL/GenBank/DDBJ databases">
        <title>Genome Sequencing of the methanotroph Methylovulum psychrotolerants str. HV10-M2 isolated from a high-altitude environment.</title>
        <authorList>
            <person name="Mateos-Rivera A."/>
        </authorList>
    </citation>
    <scope>NUCLEOTIDE SEQUENCE [LARGE SCALE GENOMIC DNA]</scope>
    <source>
        <strain evidence="3 4">HV10_M2</strain>
    </source>
</reference>
<evidence type="ECO:0000259" key="1">
    <source>
        <dbReference type="Pfam" id="PF12476"/>
    </source>
</evidence>
<evidence type="ECO:0000259" key="2">
    <source>
        <dbReference type="Pfam" id="PF13175"/>
    </source>
</evidence>
<dbReference type="InterPro" id="IPR051396">
    <property type="entry name" value="Bact_Antivir_Def_Nuclease"/>
</dbReference>
<protein>
    <recommendedName>
        <fullName evidence="5">DUF3696 domain-containing protein</fullName>
    </recommendedName>
</protein>
<dbReference type="PANTHER" id="PTHR43581">
    <property type="entry name" value="ATP/GTP PHOSPHATASE"/>
    <property type="match status" value="1"/>
</dbReference>
<dbReference type="KEGG" id="mpsy:CEK71_04600"/>
<proteinExistence type="predicted"/>
<dbReference type="OrthoDB" id="3322489at2"/>
<evidence type="ECO:0008006" key="5">
    <source>
        <dbReference type="Google" id="ProtNLM"/>
    </source>
</evidence>
<dbReference type="PIRSF" id="PIRSF034888">
    <property type="entry name" value="P-loop_UCP034888"/>
    <property type="match status" value="1"/>
</dbReference>
<name>A0A1Z4BVT5_9GAMM</name>
<dbReference type="InterPro" id="IPR041685">
    <property type="entry name" value="AAA_GajA/Old/RecF-like"/>
</dbReference>
<accession>A0A1Z4BVT5</accession>
<dbReference type="Proteomes" id="UP000197019">
    <property type="component" value="Chromosome"/>
</dbReference>
<dbReference type="PANTHER" id="PTHR43581:SF2">
    <property type="entry name" value="EXCINUCLEASE ATPASE SUBUNIT"/>
    <property type="match status" value="1"/>
</dbReference>
<dbReference type="Pfam" id="PF13175">
    <property type="entry name" value="AAA_15"/>
    <property type="match status" value="1"/>
</dbReference>
<feature type="domain" description="Endonuclease GajA/Old nuclease/RecF-like AAA" evidence="2">
    <location>
        <begin position="1"/>
        <end position="385"/>
    </location>
</feature>
<dbReference type="InterPro" id="IPR027417">
    <property type="entry name" value="P-loop_NTPase"/>
</dbReference>
<gene>
    <name evidence="3" type="ORF">CEK71_04600</name>
</gene>
<keyword evidence="4" id="KW-1185">Reference proteome</keyword>
<dbReference type="SUPFAM" id="SSF52540">
    <property type="entry name" value="P-loop containing nucleoside triphosphate hydrolases"/>
    <property type="match status" value="1"/>
</dbReference>
<sequence>MLTELYVTNFKAWKELDIRLGRVTGLFGTNSSGKTSILQFLLLLKQTKNATDSGIVLDLGSQGQLVNLGTFKDLIYGHEESLPLAWNIKWKLDEASTLFKKRLLLGIESDAIDLETKAAVVFKDKEMKMHLLSYRFDDFYFEIQLKYEGYEFHAYESNLIRANTVSGNQDKQMYPRKTHLFPSKTYLYNDGVTVEHNVKLSMILSIIESAYEDMMDQIYYLGPLREYPKRDYQWSGSGPMDVGYRGEGTINAILAATFRGETRTLNDTDEPKPFQEIIAYWLKQLGLIHTFAIKELAEGSSLYRVIVKRDPESPEAFLTDVGFGVSQILPALVLLYYVPEGSTVLMEQPEIHLHPSVQSGLADVILQVAQHRNIQVIVESHSEHLLRRFQRRVAEAHYPAEDIKLYFCANNGGKATLADLDIDEFGDIRNWPDNFFGDEMAEIAATRTAALKRKMQAV</sequence>
<dbReference type="RefSeq" id="WP_088618283.1">
    <property type="nucleotide sequence ID" value="NZ_CP022129.1"/>
</dbReference>
<dbReference type="InterPro" id="IPR014592">
    <property type="entry name" value="P-loop_UCP034888"/>
</dbReference>
<dbReference type="Gene3D" id="3.40.50.300">
    <property type="entry name" value="P-loop containing nucleotide triphosphate hydrolases"/>
    <property type="match status" value="1"/>
</dbReference>
<organism evidence="3 4">
    <name type="scientific">Methylovulum psychrotolerans</name>
    <dbReference type="NCBI Taxonomy" id="1704499"/>
    <lineage>
        <taxon>Bacteria</taxon>
        <taxon>Pseudomonadati</taxon>
        <taxon>Pseudomonadota</taxon>
        <taxon>Gammaproteobacteria</taxon>
        <taxon>Methylococcales</taxon>
        <taxon>Methylococcaceae</taxon>
        <taxon>Methylovulum</taxon>
    </lineage>
</organism>
<dbReference type="AlphaFoldDB" id="A0A1Z4BVT5"/>
<dbReference type="InterPro" id="IPR022532">
    <property type="entry name" value="DUF3696"/>
</dbReference>
<evidence type="ECO:0000313" key="4">
    <source>
        <dbReference type="Proteomes" id="UP000197019"/>
    </source>
</evidence>